<sequence>MIQQRCCQMNEFQRVSSSLPSNYYNFCIIWRNVSGAVVGEMHKFTCVGVWDVLACFGDSSRDMNDPSELILRDGNEYHEIPLRKTKYDLVVCSYSLFELPSAKHRQDVILNLWAKCDGHLIVVQEGTRRGSQLVNAAIELILSLDNAMTFEIPITVTNYRYRTSARNPIRTLAPIAPISNQQRR</sequence>
<keyword evidence="2" id="KW-0479">Metal-binding</keyword>
<keyword evidence="4" id="KW-0408">Iron</keyword>
<dbReference type="AlphaFoldDB" id="A0A1A9VP21"/>
<evidence type="ECO:0000313" key="8">
    <source>
        <dbReference type="EnsemblMetazoa" id="GAUT043081-PA"/>
    </source>
</evidence>
<dbReference type="GO" id="GO:0005763">
    <property type="term" value="C:mitochondrial small ribosomal subunit"/>
    <property type="evidence" value="ECO:0007669"/>
    <property type="project" value="TreeGrafter"/>
</dbReference>
<dbReference type="EnsemblMetazoa" id="GAUT043081-RA">
    <property type="protein sequence ID" value="GAUT043081-PA"/>
    <property type="gene ID" value="GAUT043081"/>
</dbReference>
<comment type="function">
    <text evidence="7">Mitochondrial ribosome (mitoribosome) assembly factor. Binds at the interface of the head and body domains of the mitochondrial small ribosomal subunit (mt-SSU), occluding the mRNA channel and preventing compaction of the head domain towards the body. Probable inactive methyltransferase: retains the characteristic folding and ability to bind S-adenosyl-L-methionine, but it probably lost its methyltransferase activity.</text>
</comment>
<name>A0A1A9VP21_GLOAU</name>
<reference evidence="8" key="1">
    <citation type="submission" date="2020-05" db="UniProtKB">
        <authorList>
            <consortium name="EnsemblMetazoa"/>
        </authorList>
    </citation>
    <scope>IDENTIFICATION</scope>
    <source>
        <strain evidence="8">TTRI</strain>
    </source>
</reference>
<evidence type="ECO:0000256" key="3">
    <source>
        <dbReference type="ARBA" id="ARBA00022946"/>
    </source>
</evidence>
<accession>A0A1A9VP21</accession>
<comment type="subcellular location">
    <subcellularLocation>
        <location evidence="1">Mitochondrion</location>
    </subcellularLocation>
</comment>
<dbReference type="STRING" id="7395.A0A1A9VP21"/>
<dbReference type="Pfam" id="PF09243">
    <property type="entry name" value="Rsm22"/>
    <property type="match status" value="1"/>
</dbReference>
<protein>
    <submittedName>
        <fullName evidence="8">Uncharacterized protein</fullName>
    </submittedName>
</protein>
<dbReference type="GO" id="GO:0003735">
    <property type="term" value="F:structural constituent of ribosome"/>
    <property type="evidence" value="ECO:0007669"/>
    <property type="project" value="TreeGrafter"/>
</dbReference>
<organism evidence="8 9">
    <name type="scientific">Glossina austeni</name>
    <name type="common">Savannah tsetse fly</name>
    <dbReference type="NCBI Taxonomy" id="7395"/>
    <lineage>
        <taxon>Eukaryota</taxon>
        <taxon>Metazoa</taxon>
        <taxon>Ecdysozoa</taxon>
        <taxon>Arthropoda</taxon>
        <taxon>Hexapoda</taxon>
        <taxon>Insecta</taxon>
        <taxon>Pterygota</taxon>
        <taxon>Neoptera</taxon>
        <taxon>Endopterygota</taxon>
        <taxon>Diptera</taxon>
        <taxon>Brachycera</taxon>
        <taxon>Muscomorpha</taxon>
        <taxon>Hippoboscoidea</taxon>
        <taxon>Glossinidae</taxon>
        <taxon>Glossina</taxon>
    </lineage>
</organism>
<evidence type="ECO:0000256" key="7">
    <source>
        <dbReference type="ARBA" id="ARBA00045681"/>
    </source>
</evidence>
<dbReference type="GO" id="GO:0006412">
    <property type="term" value="P:translation"/>
    <property type="evidence" value="ECO:0007669"/>
    <property type="project" value="InterPro"/>
</dbReference>
<dbReference type="GO" id="GO:0051536">
    <property type="term" value="F:iron-sulfur cluster binding"/>
    <property type="evidence" value="ECO:0007669"/>
    <property type="project" value="UniProtKB-KW"/>
</dbReference>
<evidence type="ECO:0000256" key="4">
    <source>
        <dbReference type="ARBA" id="ARBA00023004"/>
    </source>
</evidence>
<evidence type="ECO:0000256" key="6">
    <source>
        <dbReference type="ARBA" id="ARBA00023128"/>
    </source>
</evidence>
<evidence type="ECO:0000256" key="5">
    <source>
        <dbReference type="ARBA" id="ARBA00023014"/>
    </source>
</evidence>
<evidence type="ECO:0000256" key="1">
    <source>
        <dbReference type="ARBA" id="ARBA00004173"/>
    </source>
</evidence>
<evidence type="ECO:0000313" key="9">
    <source>
        <dbReference type="Proteomes" id="UP000078200"/>
    </source>
</evidence>
<keyword evidence="9" id="KW-1185">Reference proteome</keyword>
<dbReference type="InterPro" id="IPR015324">
    <property type="entry name" value="Ribosomal_Rsm22-like"/>
</dbReference>
<dbReference type="GO" id="GO:0008168">
    <property type="term" value="F:methyltransferase activity"/>
    <property type="evidence" value="ECO:0007669"/>
    <property type="project" value="InterPro"/>
</dbReference>
<dbReference type="PANTHER" id="PTHR13184:SF5">
    <property type="entry name" value="METHYLTRANSFERASE-LIKE PROTEIN 17, MITOCHONDRIAL"/>
    <property type="match status" value="1"/>
</dbReference>
<proteinExistence type="predicted"/>
<dbReference type="InterPro" id="IPR052571">
    <property type="entry name" value="Mt_RNA_Methyltransferase"/>
</dbReference>
<dbReference type="Proteomes" id="UP000078200">
    <property type="component" value="Unassembled WGS sequence"/>
</dbReference>
<dbReference type="GO" id="GO:0046872">
    <property type="term" value="F:metal ion binding"/>
    <property type="evidence" value="ECO:0007669"/>
    <property type="project" value="UniProtKB-KW"/>
</dbReference>
<keyword evidence="6" id="KW-0496">Mitochondrion</keyword>
<dbReference type="PANTHER" id="PTHR13184">
    <property type="entry name" value="37S RIBOSOMAL PROTEIN S22"/>
    <property type="match status" value="1"/>
</dbReference>
<dbReference type="VEuPathDB" id="VectorBase:GAUT043081"/>
<keyword evidence="3" id="KW-0809">Transit peptide</keyword>
<evidence type="ECO:0000256" key="2">
    <source>
        <dbReference type="ARBA" id="ARBA00022723"/>
    </source>
</evidence>
<keyword evidence="5" id="KW-0411">Iron-sulfur</keyword>